<dbReference type="PROSITE" id="PS50103">
    <property type="entry name" value="ZF_C3H1"/>
    <property type="match status" value="2"/>
</dbReference>
<keyword evidence="1 5" id="KW-0479">Metal-binding</keyword>
<feature type="region of interest" description="Disordered" evidence="6">
    <location>
        <begin position="66"/>
        <end position="119"/>
    </location>
</feature>
<dbReference type="InterPro" id="IPR000571">
    <property type="entry name" value="Znf_CCCH"/>
</dbReference>
<evidence type="ECO:0000256" key="5">
    <source>
        <dbReference type="PROSITE-ProRule" id="PRU00723"/>
    </source>
</evidence>
<dbReference type="AlphaFoldDB" id="A0A0D0E9M1"/>
<reference evidence="8 9" key="1">
    <citation type="submission" date="2014-04" db="EMBL/GenBank/DDBJ databases">
        <authorList>
            <consortium name="DOE Joint Genome Institute"/>
            <person name="Kuo A."/>
            <person name="Kohler A."/>
            <person name="Jargeat P."/>
            <person name="Nagy L.G."/>
            <person name="Floudas D."/>
            <person name="Copeland A."/>
            <person name="Barry K.W."/>
            <person name="Cichocki N."/>
            <person name="Veneault-Fourrey C."/>
            <person name="LaButti K."/>
            <person name="Lindquist E.A."/>
            <person name="Lipzen A."/>
            <person name="Lundell T."/>
            <person name="Morin E."/>
            <person name="Murat C."/>
            <person name="Sun H."/>
            <person name="Tunlid A."/>
            <person name="Henrissat B."/>
            <person name="Grigoriev I.V."/>
            <person name="Hibbett D.S."/>
            <person name="Martin F."/>
            <person name="Nordberg H.P."/>
            <person name="Cantor M.N."/>
            <person name="Hua S.X."/>
        </authorList>
    </citation>
    <scope>NUCLEOTIDE SEQUENCE [LARGE SCALE GENOMIC DNA]</scope>
    <source>
        <strain evidence="8 9">Ve08.2h10</strain>
    </source>
</reference>
<proteinExistence type="predicted"/>
<evidence type="ECO:0000313" key="9">
    <source>
        <dbReference type="Proteomes" id="UP000054538"/>
    </source>
</evidence>
<protein>
    <recommendedName>
        <fullName evidence="7">C3H1-type domain-containing protein</fullName>
    </recommendedName>
</protein>
<feature type="zinc finger region" description="C3H1-type" evidence="5">
    <location>
        <begin position="120"/>
        <end position="149"/>
    </location>
</feature>
<dbReference type="SUPFAM" id="SSF90229">
    <property type="entry name" value="CCCH zinc finger"/>
    <property type="match status" value="1"/>
</dbReference>
<feature type="domain" description="C3H1-type" evidence="7">
    <location>
        <begin position="120"/>
        <end position="149"/>
    </location>
</feature>
<feature type="compositionally biased region" description="Polar residues" evidence="6">
    <location>
        <begin position="71"/>
        <end position="84"/>
    </location>
</feature>
<dbReference type="STRING" id="930991.A0A0D0E9M1"/>
<dbReference type="InParanoid" id="A0A0D0E9M1"/>
<dbReference type="Proteomes" id="UP000054538">
    <property type="component" value="Unassembled WGS sequence"/>
</dbReference>
<evidence type="ECO:0000259" key="7">
    <source>
        <dbReference type="PROSITE" id="PS50103"/>
    </source>
</evidence>
<reference evidence="9" key="2">
    <citation type="submission" date="2015-01" db="EMBL/GenBank/DDBJ databases">
        <title>Evolutionary Origins and Diversification of the Mycorrhizal Mutualists.</title>
        <authorList>
            <consortium name="DOE Joint Genome Institute"/>
            <consortium name="Mycorrhizal Genomics Consortium"/>
            <person name="Kohler A."/>
            <person name="Kuo A."/>
            <person name="Nagy L.G."/>
            <person name="Floudas D."/>
            <person name="Copeland A."/>
            <person name="Barry K.W."/>
            <person name="Cichocki N."/>
            <person name="Veneault-Fourrey C."/>
            <person name="LaButti K."/>
            <person name="Lindquist E.A."/>
            <person name="Lipzen A."/>
            <person name="Lundell T."/>
            <person name="Morin E."/>
            <person name="Murat C."/>
            <person name="Riley R."/>
            <person name="Ohm R."/>
            <person name="Sun H."/>
            <person name="Tunlid A."/>
            <person name="Henrissat B."/>
            <person name="Grigoriev I.V."/>
            <person name="Hibbett D.S."/>
            <person name="Martin F."/>
        </authorList>
    </citation>
    <scope>NUCLEOTIDE SEQUENCE [LARGE SCALE GENOMIC DNA]</scope>
    <source>
        <strain evidence="9">Ve08.2h10</strain>
    </source>
</reference>
<evidence type="ECO:0000256" key="1">
    <source>
        <dbReference type="ARBA" id="ARBA00022723"/>
    </source>
</evidence>
<dbReference type="Pfam" id="PF00642">
    <property type="entry name" value="zf-CCCH"/>
    <property type="match status" value="1"/>
</dbReference>
<evidence type="ECO:0000256" key="4">
    <source>
        <dbReference type="ARBA" id="ARBA00022833"/>
    </source>
</evidence>
<keyword evidence="4 5" id="KW-0862">Zinc</keyword>
<feature type="zinc finger region" description="C3H1-type" evidence="5">
    <location>
        <begin position="11"/>
        <end position="38"/>
    </location>
</feature>
<dbReference type="InterPro" id="IPR036855">
    <property type="entry name" value="Znf_CCCH_sf"/>
</dbReference>
<sequence length="433" mass="48128">MSTILPSRHPKYRSKLCRYFIKGNCPFGAACSFLHPPPGMLPPSGSFSRQLLVNWNALFPQSIPLSGEQAAAQSPDSPLSQSQRPPLIDEHPSSSNSLLLSSSDHANSEPVLQARKHDNGRRKYPCRHFARTRGWCPVGDQCKFNHDLSAMEPSTAVQEPENAPHLDSEAYSEEGRTISGGVLVGALPLLQNIVQERSEYPSNRQYTHAEGEKPYPDYVAYPWHWPAQPWQLHPAYYGSYPVPAPTALSLPPPSAVMQHSEYPPQAPTELPSGLPTGSVEINGTTYFSPLATHVPPPPPLAYITAVHQVPYGQIIPPPWPYYPPPPPKNYDTGHSPGADMWHQTPFDPFASDAIVPEEFIVSQSQNHYHAPVPHYTFPPPRTPPVQHEPTTEADIQTPTQENEFPYRPPKNQRIGHARRISVNIKQQSTRING</sequence>
<dbReference type="GO" id="GO:0003729">
    <property type="term" value="F:mRNA binding"/>
    <property type="evidence" value="ECO:0007669"/>
    <property type="project" value="InterPro"/>
</dbReference>
<gene>
    <name evidence="8" type="ORF">PAXRUDRAFT_822619</name>
</gene>
<organism evidence="8 9">
    <name type="scientific">Paxillus rubicundulus Ve08.2h10</name>
    <dbReference type="NCBI Taxonomy" id="930991"/>
    <lineage>
        <taxon>Eukaryota</taxon>
        <taxon>Fungi</taxon>
        <taxon>Dikarya</taxon>
        <taxon>Basidiomycota</taxon>
        <taxon>Agaricomycotina</taxon>
        <taxon>Agaricomycetes</taxon>
        <taxon>Agaricomycetidae</taxon>
        <taxon>Boletales</taxon>
        <taxon>Paxilineae</taxon>
        <taxon>Paxillaceae</taxon>
        <taxon>Paxillus</taxon>
    </lineage>
</organism>
<dbReference type="EMBL" id="KN824856">
    <property type="protein sequence ID" value="KIK99544.1"/>
    <property type="molecule type" value="Genomic_DNA"/>
</dbReference>
<dbReference type="Pfam" id="PF18044">
    <property type="entry name" value="zf-CCCH_4"/>
    <property type="match status" value="1"/>
</dbReference>
<evidence type="ECO:0000256" key="2">
    <source>
        <dbReference type="ARBA" id="ARBA00022737"/>
    </source>
</evidence>
<accession>A0A0D0E9M1</accession>
<evidence type="ECO:0000256" key="6">
    <source>
        <dbReference type="SAM" id="MobiDB-lite"/>
    </source>
</evidence>
<dbReference type="SMART" id="SM00356">
    <property type="entry name" value="ZnF_C3H1"/>
    <property type="match status" value="2"/>
</dbReference>
<feature type="compositionally biased region" description="Low complexity" evidence="6">
    <location>
        <begin position="93"/>
        <end position="103"/>
    </location>
</feature>
<name>A0A0D0E9M1_9AGAM</name>
<dbReference type="Gene3D" id="4.10.1000.10">
    <property type="entry name" value="Zinc finger, CCCH-type"/>
    <property type="match status" value="2"/>
</dbReference>
<evidence type="ECO:0000313" key="8">
    <source>
        <dbReference type="EMBL" id="KIK99544.1"/>
    </source>
</evidence>
<dbReference type="PANTHER" id="PTHR12547">
    <property type="entry name" value="CCCH ZINC FINGER/TIS11-RELATED"/>
    <property type="match status" value="1"/>
</dbReference>
<dbReference type="HOGENOM" id="CLU_594463_0_0_1"/>
<keyword evidence="2" id="KW-0677">Repeat</keyword>
<evidence type="ECO:0000256" key="3">
    <source>
        <dbReference type="ARBA" id="ARBA00022771"/>
    </source>
</evidence>
<keyword evidence="9" id="KW-1185">Reference proteome</keyword>
<dbReference type="InterPro" id="IPR041367">
    <property type="entry name" value="Znf-CCCH_4"/>
</dbReference>
<dbReference type="GO" id="GO:0008270">
    <property type="term" value="F:zinc ion binding"/>
    <property type="evidence" value="ECO:0007669"/>
    <property type="project" value="UniProtKB-KW"/>
</dbReference>
<dbReference type="OrthoDB" id="410307at2759"/>
<dbReference type="InterPro" id="IPR045877">
    <property type="entry name" value="ZFP36-like"/>
</dbReference>
<feature type="domain" description="C3H1-type" evidence="7">
    <location>
        <begin position="11"/>
        <end position="38"/>
    </location>
</feature>
<keyword evidence="3 5" id="KW-0863">Zinc-finger</keyword>